<evidence type="ECO:0000313" key="2">
    <source>
        <dbReference type="EMBL" id="AAK48126.1"/>
    </source>
</evidence>
<dbReference type="AlphaFoldDB" id="Q8VIW1"/>
<evidence type="ECO:0000256" key="1">
    <source>
        <dbReference type="SAM" id="MobiDB-lite"/>
    </source>
</evidence>
<feature type="region of interest" description="Disordered" evidence="1">
    <location>
        <begin position="1"/>
        <end position="21"/>
    </location>
</feature>
<keyword evidence="3" id="KW-1185">Reference proteome</keyword>
<gene>
    <name evidence="2" type="ordered locus">MT3762</name>
</gene>
<accession>Q8VIW1</accession>
<proteinExistence type="predicted"/>
<organism evidence="2 3">
    <name type="scientific">Mycobacterium tuberculosis (strain CDC 1551 / Oshkosh)</name>
    <dbReference type="NCBI Taxonomy" id="83331"/>
    <lineage>
        <taxon>Bacteria</taxon>
        <taxon>Bacillati</taxon>
        <taxon>Actinomycetota</taxon>
        <taxon>Actinomycetes</taxon>
        <taxon>Mycobacteriales</taxon>
        <taxon>Mycobacteriaceae</taxon>
        <taxon>Mycobacterium</taxon>
        <taxon>Mycobacterium tuberculosis complex</taxon>
    </lineage>
</organism>
<dbReference type="EMBL" id="AE000516">
    <property type="protein sequence ID" value="AAK48126.1"/>
    <property type="molecule type" value="Genomic_DNA"/>
</dbReference>
<dbReference type="HOGENOM" id="CLU_3236243_0_0_11"/>
<dbReference type="KEGG" id="mtc:MT3762"/>
<sequence>MIQKTKSGRRPEELESPPTNTVLGYQACTPGVAWVASAILRRF</sequence>
<protein>
    <submittedName>
        <fullName evidence="2">Uncharacterized protein</fullName>
    </submittedName>
</protein>
<dbReference type="Proteomes" id="UP000001020">
    <property type="component" value="Chromosome"/>
</dbReference>
<reference evidence="2 3" key="1">
    <citation type="journal article" date="2002" name="J. Bacteriol.">
        <title>Whole-genome comparison of Mycobacterium tuberculosis clinical and laboratory strains.</title>
        <authorList>
            <person name="Fleischmann R.D."/>
            <person name="Alland D."/>
            <person name="Eisen J.A."/>
            <person name="Carpenter L."/>
            <person name="White O."/>
            <person name="Peterson J."/>
            <person name="DeBoy R."/>
            <person name="Dodson R."/>
            <person name="Gwinn M."/>
            <person name="Haft D."/>
            <person name="Hickey E."/>
            <person name="Kolonay J.F."/>
            <person name="Nelson W.C."/>
            <person name="Umayam L.A."/>
            <person name="Ermolaeva M."/>
            <person name="Salzberg S.L."/>
            <person name="Delcher A."/>
            <person name="Utterback T."/>
            <person name="Weidman J."/>
            <person name="Khouri H."/>
            <person name="Gill J."/>
            <person name="Mikula A."/>
            <person name="Bishai W."/>
            <person name="Jacobs Jr W.R.Jr."/>
            <person name="Venter J.C."/>
            <person name="Fraser C.M."/>
        </authorList>
    </citation>
    <scope>NUCLEOTIDE SEQUENCE [LARGE SCALE GENOMIC DNA]</scope>
    <source>
        <strain evidence="3">CDC 1551 / Oshkosh</strain>
    </source>
</reference>
<evidence type="ECO:0000313" key="3">
    <source>
        <dbReference type="Proteomes" id="UP000001020"/>
    </source>
</evidence>
<name>Q8VIW1_MYCTO</name>